<proteinExistence type="predicted"/>
<protein>
    <recommendedName>
        <fullName evidence="2">Heterokaryon incompatibility domain-containing protein</fullName>
    </recommendedName>
</protein>
<feature type="compositionally biased region" description="Acidic residues" evidence="1">
    <location>
        <begin position="622"/>
        <end position="676"/>
    </location>
</feature>
<organism evidence="3 4">
    <name type="scientific">Phialocephala subalpina</name>
    <dbReference type="NCBI Taxonomy" id="576137"/>
    <lineage>
        <taxon>Eukaryota</taxon>
        <taxon>Fungi</taxon>
        <taxon>Dikarya</taxon>
        <taxon>Ascomycota</taxon>
        <taxon>Pezizomycotina</taxon>
        <taxon>Leotiomycetes</taxon>
        <taxon>Helotiales</taxon>
        <taxon>Mollisiaceae</taxon>
        <taxon>Phialocephala</taxon>
        <taxon>Phialocephala fortinii species complex</taxon>
    </lineage>
</organism>
<dbReference type="EMBL" id="FJOG01000056">
    <property type="protein sequence ID" value="CZR68538.1"/>
    <property type="molecule type" value="Genomic_DNA"/>
</dbReference>
<dbReference type="Pfam" id="PF06985">
    <property type="entry name" value="HET"/>
    <property type="match status" value="1"/>
</dbReference>
<reference evidence="3 4" key="1">
    <citation type="submission" date="2016-03" db="EMBL/GenBank/DDBJ databases">
        <authorList>
            <person name="Ploux O."/>
        </authorList>
    </citation>
    <scope>NUCLEOTIDE SEQUENCE [LARGE SCALE GENOMIC DNA]</scope>
    <source>
        <strain evidence="3 4">UAMH 11012</strain>
    </source>
</reference>
<gene>
    <name evidence="3" type="ORF">PAC_18437</name>
</gene>
<dbReference type="STRING" id="576137.A0A1L7XU41"/>
<feature type="domain" description="Heterokaryon incompatibility" evidence="2">
    <location>
        <begin position="218"/>
        <end position="363"/>
    </location>
</feature>
<keyword evidence="4" id="KW-1185">Reference proteome</keyword>
<feature type="region of interest" description="Disordered" evidence="1">
    <location>
        <begin position="620"/>
        <end position="684"/>
    </location>
</feature>
<evidence type="ECO:0000313" key="3">
    <source>
        <dbReference type="EMBL" id="CZR68538.1"/>
    </source>
</evidence>
<evidence type="ECO:0000313" key="4">
    <source>
        <dbReference type="Proteomes" id="UP000184330"/>
    </source>
</evidence>
<name>A0A1L7XU41_9HELO</name>
<dbReference type="PANTHER" id="PTHR33112">
    <property type="entry name" value="DOMAIN PROTEIN, PUTATIVE-RELATED"/>
    <property type="match status" value="1"/>
</dbReference>
<evidence type="ECO:0000259" key="2">
    <source>
        <dbReference type="Pfam" id="PF06985"/>
    </source>
</evidence>
<evidence type="ECO:0000256" key="1">
    <source>
        <dbReference type="SAM" id="MobiDB-lite"/>
    </source>
</evidence>
<dbReference type="AlphaFoldDB" id="A0A1L7XU41"/>
<dbReference type="PANTHER" id="PTHR33112:SF16">
    <property type="entry name" value="HETEROKARYON INCOMPATIBILITY DOMAIN-CONTAINING PROTEIN"/>
    <property type="match status" value="1"/>
</dbReference>
<sequence>MRDPYTRVAMTEEGGHQLHANYNALTTSAAQGCELCGFLKEKLPLYKRDLTLFNVQRVDVESKEWLGGAEEAYEPLPSLFPMKKFGKKLSTAPVVLRVHQEEIESNDGGIRHVQIAIPDFHRHEDMRYDLRQEIELYVHEDDAAASVIRGRPVEKTCKSDVTFELIDWWLKTCLSEHGTCGGKSKKRLPTRVLDLNPKDHTSDLPLYETKGRSGNCLALSNCWGAAQMVKTTTQSFKAHINRIKFGSLPANFQDAITITRRLGYRYLWIDSLCIVQDSADDWAYEAGQMHNVYKNAVLTIMAEVSSEGGSGIFATWDSKRGSDSHSIEVPYTGVEDDESSNFYIRDCLAPGTDSLTPLRTRGWACRSLRCCEADPETDRRLEDIFDQRRPIDEVDYVDVPKYEKPKDYLNWWYAVVVDNFTHRKLTFATDALPATGGIARQVQEGTDFTYLAGLWLEDILRGLLWISCGQGKRSDDYAAPSWSWASMTFDLGEREWIYDYVHVIPDWKYNLKIISHNVTANSKGPFGKVQEGCGLKVRGYWKLVDHLTDCPSPFFDSAEDRRLLYRRFESLVYKDRSSELEPKQVVCSHDTEPAVDGVGPDIFGKGIIYLMVLKSDFPFEGVGEEGDGEDEGEGQNEDEGTEDDDQADDENEGEWEGEDENEGEATDDKDGDEDDEHSGTIYALLLEPTGVTRTYRRIGVAQVPEDDGMAEGWESRELTII</sequence>
<dbReference type="InterPro" id="IPR010730">
    <property type="entry name" value="HET"/>
</dbReference>
<dbReference type="PROSITE" id="PS51257">
    <property type="entry name" value="PROKAR_LIPOPROTEIN"/>
    <property type="match status" value="1"/>
</dbReference>
<accession>A0A1L7XU41</accession>
<dbReference type="OrthoDB" id="5362512at2759"/>
<dbReference type="Proteomes" id="UP000184330">
    <property type="component" value="Unassembled WGS sequence"/>
</dbReference>